<dbReference type="EMBL" id="DRSQ01000231">
    <property type="protein sequence ID" value="HHE33053.1"/>
    <property type="molecule type" value="Genomic_DNA"/>
</dbReference>
<dbReference type="PANTHER" id="PTHR33446">
    <property type="entry name" value="PROTEIN TONB-RELATED"/>
    <property type="match status" value="1"/>
</dbReference>
<evidence type="ECO:0000256" key="3">
    <source>
        <dbReference type="ARBA" id="ARBA00022448"/>
    </source>
</evidence>
<dbReference type="NCBIfam" id="TIGR01352">
    <property type="entry name" value="tonB_Cterm"/>
    <property type="match status" value="1"/>
</dbReference>
<sequence length="312" mass="34901">MILPIRTRLQSRLPPTRPCWSTPRAKAREQEQDKRGVRIVSSKSSKLKSIHEDAARKVQRWTFREQFLDTDRLRHINYGNLTLRREAHFFLTHGVVVSVLALMLFWLVSANWNRLLGFTGMFGSSEPETVQCYEIVTNVTQLPPPPPIAPPPPPPPVQKAEAPVKAPPNVGKIKKVAEAPPEQTFATQEEIRQAIQQDASGQDGGCAGGTGTVVEFVNCQTPPTVVSIPSLMYPEMARIAGIEGRVFVRVLISEEGRAMKADVVKRIPSDCSMFDKEAIRIAMKTKYTPGVQNGRNVRVWMTIPVRFTLRGR</sequence>
<dbReference type="Gene3D" id="3.30.1150.10">
    <property type="match status" value="1"/>
</dbReference>
<dbReference type="GO" id="GO:0005886">
    <property type="term" value="C:plasma membrane"/>
    <property type="evidence" value="ECO:0007669"/>
    <property type="project" value="UniProtKB-SubCell"/>
</dbReference>
<reference evidence="13" key="1">
    <citation type="journal article" date="2020" name="mSystems">
        <title>Genome- and Community-Level Interaction Insights into Carbon Utilization and Element Cycling Functions of Hydrothermarchaeota in Hydrothermal Sediment.</title>
        <authorList>
            <person name="Zhou Z."/>
            <person name="Liu Y."/>
            <person name="Xu W."/>
            <person name="Pan J."/>
            <person name="Luo Z.H."/>
            <person name="Li M."/>
        </authorList>
    </citation>
    <scope>NUCLEOTIDE SEQUENCE [LARGE SCALE GENOMIC DNA]</scope>
    <source>
        <strain evidence="13">HyVt-633</strain>
    </source>
</reference>
<dbReference type="AlphaFoldDB" id="A0A7C5DFF9"/>
<dbReference type="GO" id="GO:0055085">
    <property type="term" value="P:transmembrane transport"/>
    <property type="evidence" value="ECO:0007669"/>
    <property type="project" value="InterPro"/>
</dbReference>
<evidence type="ECO:0000256" key="11">
    <source>
        <dbReference type="SAM" id="Phobius"/>
    </source>
</evidence>
<evidence type="ECO:0000256" key="8">
    <source>
        <dbReference type="ARBA" id="ARBA00022989"/>
    </source>
</evidence>
<evidence type="ECO:0000256" key="1">
    <source>
        <dbReference type="ARBA" id="ARBA00004383"/>
    </source>
</evidence>
<keyword evidence="9 11" id="KW-0472">Membrane</keyword>
<dbReference type="InterPro" id="IPR037682">
    <property type="entry name" value="TonB_C"/>
</dbReference>
<evidence type="ECO:0000256" key="9">
    <source>
        <dbReference type="ARBA" id="ARBA00023136"/>
    </source>
</evidence>
<comment type="subcellular location">
    <subcellularLocation>
        <location evidence="1">Cell inner membrane</location>
        <topology evidence="1">Single-pass membrane protein</topology>
        <orientation evidence="1">Periplasmic side</orientation>
    </subcellularLocation>
</comment>
<feature type="region of interest" description="Disordered" evidence="10">
    <location>
        <begin position="13"/>
        <end position="34"/>
    </location>
</feature>
<evidence type="ECO:0000313" key="13">
    <source>
        <dbReference type="EMBL" id="HHE33053.1"/>
    </source>
</evidence>
<keyword evidence="8 11" id="KW-1133">Transmembrane helix</keyword>
<dbReference type="GO" id="GO:0015031">
    <property type="term" value="P:protein transport"/>
    <property type="evidence" value="ECO:0007669"/>
    <property type="project" value="UniProtKB-KW"/>
</dbReference>
<dbReference type="SUPFAM" id="SSF74653">
    <property type="entry name" value="TolA/TonB C-terminal domain"/>
    <property type="match status" value="1"/>
</dbReference>
<evidence type="ECO:0000259" key="12">
    <source>
        <dbReference type="PROSITE" id="PS52015"/>
    </source>
</evidence>
<evidence type="ECO:0000256" key="2">
    <source>
        <dbReference type="ARBA" id="ARBA00006555"/>
    </source>
</evidence>
<keyword evidence="7" id="KW-0653">Protein transport</keyword>
<keyword evidence="6 11" id="KW-0812">Transmembrane</keyword>
<organism evidence="13">
    <name type="scientific">Chlorobaculum parvum</name>
    <dbReference type="NCBI Taxonomy" id="274539"/>
    <lineage>
        <taxon>Bacteria</taxon>
        <taxon>Pseudomonadati</taxon>
        <taxon>Chlorobiota</taxon>
        <taxon>Chlorobiia</taxon>
        <taxon>Chlorobiales</taxon>
        <taxon>Chlorobiaceae</taxon>
        <taxon>Chlorobaculum</taxon>
    </lineage>
</organism>
<evidence type="ECO:0000256" key="7">
    <source>
        <dbReference type="ARBA" id="ARBA00022927"/>
    </source>
</evidence>
<keyword evidence="4" id="KW-1003">Cell membrane</keyword>
<feature type="domain" description="TonB C-terminal" evidence="12">
    <location>
        <begin position="218"/>
        <end position="312"/>
    </location>
</feature>
<dbReference type="InterPro" id="IPR051045">
    <property type="entry name" value="TonB-dependent_transducer"/>
</dbReference>
<keyword evidence="3" id="KW-0813">Transport</keyword>
<dbReference type="InterPro" id="IPR006260">
    <property type="entry name" value="TonB/TolA_C"/>
</dbReference>
<keyword evidence="5" id="KW-0997">Cell inner membrane</keyword>
<feature type="transmembrane region" description="Helical" evidence="11">
    <location>
        <begin position="89"/>
        <end position="108"/>
    </location>
</feature>
<comment type="similarity">
    <text evidence="2">Belongs to the TonB family.</text>
</comment>
<dbReference type="Proteomes" id="UP000886058">
    <property type="component" value="Unassembled WGS sequence"/>
</dbReference>
<comment type="caution">
    <text evidence="13">The sequence shown here is derived from an EMBL/GenBank/DDBJ whole genome shotgun (WGS) entry which is preliminary data.</text>
</comment>
<evidence type="ECO:0000256" key="4">
    <source>
        <dbReference type="ARBA" id="ARBA00022475"/>
    </source>
</evidence>
<gene>
    <name evidence="13" type="ORF">ENL07_10665</name>
</gene>
<dbReference type="PROSITE" id="PS52015">
    <property type="entry name" value="TONB_CTD"/>
    <property type="match status" value="1"/>
</dbReference>
<dbReference type="Pfam" id="PF03544">
    <property type="entry name" value="TonB_C"/>
    <property type="match status" value="1"/>
</dbReference>
<protein>
    <submittedName>
        <fullName evidence="13">Energy transducer TonB</fullName>
    </submittedName>
</protein>
<accession>A0A7C5DFF9</accession>
<evidence type="ECO:0000256" key="6">
    <source>
        <dbReference type="ARBA" id="ARBA00022692"/>
    </source>
</evidence>
<evidence type="ECO:0000256" key="5">
    <source>
        <dbReference type="ARBA" id="ARBA00022519"/>
    </source>
</evidence>
<evidence type="ECO:0000256" key="10">
    <source>
        <dbReference type="SAM" id="MobiDB-lite"/>
    </source>
</evidence>
<proteinExistence type="inferred from homology"/>
<name>A0A7C5DFF9_9CHLB</name>
<feature type="region of interest" description="Disordered" evidence="10">
    <location>
        <begin position="144"/>
        <end position="164"/>
    </location>
</feature>
<feature type="compositionally biased region" description="Pro residues" evidence="10">
    <location>
        <begin position="144"/>
        <end position="157"/>
    </location>
</feature>